<organism evidence="1 2">
    <name type="scientific">Aulographum hederae CBS 113979</name>
    <dbReference type="NCBI Taxonomy" id="1176131"/>
    <lineage>
        <taxon>Eukaryota</taxon>
        <taxon>Fungi</taxon>
        <taxon>Dikarya</taxon>
        <taxon>Ascomycota</taxon>
        <taxon>Pezizomycotina</taxon>
        <taxon>Dothideomycetes</taxon>
        <taxon>Pleosporomycetidae</taxon>
        <taxon>Aulographales</taxon>
        <taxon>Aulographaceae</taxon>
    </lineage>
</organism>
<accession>A0A6G1GL71</accession>
<dbReference type="Proteomes" id="UP000800041">
    <property type="component" value="Unassembled WGS sequence"/>
</dbReference>
<evidence type="ECO:0000313" key="1">
    <source>
        <dbReference type="EMBL" id="KAF1981564.1"/>
    </source>
</evidence>
<dbReference type="AlphaFoldDB" id="A0A6G1GL71"/>
<protein>
    <submittedName>
        <fullName evidence="1">Uncharacterized protein</fullName>
    </submittedName>
</protein>
<dbReference type="EMBL" id="ML977197">
    <property type="protein sequence ID" value="KAF1981564.1"/>
    <property type="molecule type" value="Genomic_DNA"/>
</dbReference>
<evidence type="ECO:0000313" key="2">
    <source>
        <dbReference type="Proteomes" id="UP000800041"/>
    </source>
</evidence>
<gene>
    <name evidence="1" type="ORF">K402DRAFT_233622</name>
</gene>
<proteinExistence type="predicted"/>
<keyword evidence="2" id="KW-1185">Reference proteome</keyword>
<reference evidence="1" key="1">
    <citation type="journal article" date="2020" name="Stud. Mycol.">
        <title>101 Dothideomycetes genomes: a test case for predicting lifestyles and emergence of pathogens.</title>
        <authorList>
            <person name="Haridas S."/>
            <person name="Albert R."/>
            <person name="Binder M."/>
            <person name="Bloem J."/>
            <person name="Labutti K."/>
            <person name="Salamov A."/>
            <person name="Andreopoulos B."/>
            <person name="Baker S."/>
            <person name="Barry K."/>
            <person name="Bills G."/>
            <person name="Bluhm B."/>
            <person name="Cannon C."/>
            <person name="Castanera R."/>
            <person name="Culley D."/>
            <person name="Daum C."/>
            <person name="Ezra D."/>
            <person name="Gonzalez J."/>
            <person name="Henrissat B."/>
            <person name="Kuo A."/>
            <person name="Liang C."/>
            <person name="Lipzen A."/>
            <person name="Lutzoni F."/>
            <person name="Magnuson J."/>
            <person name="Mondo S."/>
            <person name="Nolan M."/>
            <person name="Ohm R."/>
            <person name="Pangilinan J."/>
            <person name="Park H.-J."/>
            <person name="Ramirez L."/>
            <person name="Alfaro M."/>
            <person name="Sun H."/>
            <person name="Tritt A."/>
            <person name="Yoshinaga Y."/>
            <person name="Zwiers L.-H."/>
            <person name="Turgeon B."/>
            <person name="Goodwin S."/>
            <person name="Spatafora J."/>
            <person name="Crous P."/>
            <person name="Grigoriev I."/>
        </authorList>
    </citation>
    <scope>NUCLEOTIDE SEQUENCE</scope>
    <source>
        <strain evidence="1">CBS 113979</strain>
    </source>
</reference>
<name>A0A6G1GL71_9PEZI</name>
<sequence>MSPTQRLFLALVFSLSFINTWVFCFLFCATRSTASSGSGHGRLDGLAGWCFTEYPTRSFLTFGFRRDCSGYDFTVQHLRCASVLTRRTKWCILAFALLFFFLGRELEWSDRSVCTCIEIENGAEGSMDMKGF</sequence>